<accession>A0ABV7EZZ8</accession>
<organism evidence="1 2">
    <name type="scientific">Undibacterium arcticum</name>
    <dbReference type="NCBI Taxonomy" id="1762892"/>
    <lineage>
        <taxon>Bacteria</taxon>
        <taxon>Pseudomonadati</taxon>
        <taxon>Pseudomonadota</taxon>
        <taxon>Betaproteobacteria</taxon>
        <taxon>Burkholderiales</taxon>
        <taxon>Oxalobacteraceae</taxon>
        <taxon>Undibacterium</taxon>
    </lineage>
</organism>
<keyword evidence="2" id="KW-1185">Reference proteome</keyword>
<evidence type="ECO:0000313" key="2">
    <source>
        <dbReference type="Proteomes" id="UP001595530"/>
    </source>
</evidence>
<name>A0ABV7EZZ8_9BURK</name>
<dbReference type="RefSeq" id="WP_390322567.1">
    <property type="nucleotide sequence ID" value="NZ_JBHRTP010000007.1"/>
</dbReference>
<evidence type="ECO:0000313" key="1">
    <source>
        <dbReference type="EMBL" id="MFC3106920.1"/>
    </source>
</evidence>
<dbReference type="EMBL" id="JBHRTP010000007">
    <property type="protein sequence ID" value="MFC3106920.1"/>
    <property type="molecule type" value="Genomic_DNA"/>
</dbReference>
<sequence length="215" mass="22889">MTDWIARANARFVENSVTLAAETDDNGVLSVLAAPVAQGEHAAFGGFGSFGSTSLVPLVKNSTTFAPHEVLSSLSSTMSENQKAASMVRHGASTGFGKTMATVPAAIVQHGADHAVVALLARFELDKLPAEIQDHVEAGYAADEAKRTLNIAFRLITIKNFAFDRAMKTAAEWVVDNPEHPAEAGFVDVMQLYRHGCQGNVAPAESTDDDDLVEF</sequence>
<protein>
    <submittedName>
        <fullName evidence="1">Uncharacterized protein</fullName>
    </submittedName>
</protein>
<proteinExistence type="predicted"/>
<comment type="caution">
    <text evidence="1">The sequence shown here is derived from an EMBL/GenBank/DDBJ whole genome shotgun (WGS) entry which is preliminary data.</text>
</comment>
<gene>
    <name evidence="1" type="ORF">ACFOFO_02920</name>
</gene>
<dbReference type="Proteomes" id="UP001595530">
    <property type="component" value="Unassembled WGS sequence"/>
</dbReference>
<reference evidence="2" key="1">
    <citation type="journal article" date="2019" name="Int. J. Syst. Evol. Microbiol.">
        <title>The Global Catalogue of Microorganisms (GCM) 10K type strain sequencing project: providing services to taxonomists for standard genome sequencing and annotation.</title>
        <authorList>
            <consortium name="The Broad Institute Genomics Platform"/>
            <consortium name="The Broad Institute Genome Sequencing Center for Infectious Disease"/>
            <person name="Wu L."/>
            <person name="Ma J."/>
        </authorList>
    </citation>
    <scope>NUCLEOTIDE SEQUENCE [LARGE SCALE GENOMIC DNA]</scope>
    <source>
        <strain evidence="2">KCTC 42986</strain>
    </source>
</reference>